<comment type="caution">
    <text evidence="1">The sequence shown here is derived from an EMBL/GenBank/DDBJ whole genome shotgun (WGS) entry which is preliminary data.</text>
</comment>
<dbReference type="RefSeq" id="XP_056041734.1">
    <property type="nucleotide sequence ID" value="XM_056188328.1"/>
</dbReference>
<dbReference type="Gene3D" id="2.130.10.10">
    <property type="entry name" value="YVTN repeat-like/Quinoprotein amine dehydrogenase"/>
    <property type="match status" value="1"/>
</dbReference>
<gene>
    <name evidence="1" type="ORF">POJ06DRAFT_259022</name>
</gene>
<dbReference type="SUPFAM" id="SSF50978">
    <property type="entry name" value="WD40 repeat-like"/>
    <property type="match status" value="1"/>
</dbReference>
<name>A0AAD7QN28_9ASCO</name>
<evidence type="ECO:0000313" key="2">
    <source>
        <dbReference type="Proteomes" id="UP001217417"/>
    </source>
</evidence>
<dbReference type="Proteomes" id="UP001217417">
    <property type="component" value="Unassembled WGS sequence"/>
</dbReference>
<sequence>MTIELSGCVPTRASPSMPGVSIHNVGTRTSVLGFSKSLSPDRAPAILARGHAQGITLLRPIIYRTYRLQVLCEIYVGSPTKLVKVVSGSPSTLFVVSVHADYSVRTHVVRFEDSGVVNEQIAVLAGTSGHAAPVLCLDAALSGNSVLTATASDDNTLIISSTGVATGENNAGPRAHRLSNTASDIVFLPETSKSRAKVSVLEGTSRIRVIDCLTGRWLLSIYPRFTTAISSFAVSSWNGAAVVAVTDLGWRAYKGVTNIQDGTESGLRGGSGYTYPSDHGLFRGKTSDKAVGKVVTTAGKVIAKISVGEEGGVGVFDIGSNSEFGTHVPVKFTTTDISVAAVSEDGQSVAVACGTELFLVSLGGEPEVGMDSFEEDSVVYNERLPIGY</sequence>
<accession>A0AAD7QN28</accession>
<dbReference type="GeneID" id="80883494"/>
<proteinExistence type="predicted"/>
<protein>
    <recommendedName>
        <fullName evidence="3">WD40 repeat-like protein</fullName>
    </recommendedName>
</protein>
<evidence type="ECO:0000313" key="1">
    <source>
        <dbReference type="EMBL" id="KAJ8098284.1"/>
    </source>
</evidence>
<dbReference type="EMBL" id="JARPMG010000009">
    <property type="protein sequence ID" value="KAJ8098284.1"/>
    <property type="molecule type" value="Genomic_DNA"/>
</dbReference>
<dbReference type="InterPro" id="IPR036322">
    <property type="entry name" value="WD40_repeat_dom_sf"/>
</dbReference>
<dbReference type="AlphaFoldDB" id="A0AAD7QN28"/>
<keyword evidence="2" id="KW-1185">Reference proteome</keyword>
<reference evidence="1" key="1">
    <citation type="submission" date="2023-03" db="EMBL/GenBank/DDBJ databases">
        <title>Near-Complete genome sequence of Lipomyces tetrasporous NRRL Y-64009, an oleaginous yeast capable of growing on lignocellulosic hydrolysates.</title>
        <authorList>
            <consortium name="Lawrence Berkeley National Laboratory"/>
            <person name="Jagtap S.S."/>
            <person name="Liu J.-J."/>
            <person name="Walukiewicz H.E."/>
            <person name="Pangilinan J."/>
            <person name="Lipzen A."/>
            <person name="Ahrendt S."/>
            <person name="Koriabine M."/>
            <person name="Cobaugh K."/>
            <person name="Salamov A."/>
            <person name="Yoshinaga Y."/>
            <person name="Ng V."/>
            <person name="Daum C."/>
            <person name="Grigoriev I.V."/>
            <person name="Slininger P.J."/>
            <person name="Dien B.S."/>
            <person name="Jin Y.-S."/>
            <person name="Rao C.V."/>
        </authorList>
    </citation>
    <scope>NUCLEOTIDE SEQUENCE</scope>
    <source>
        <strain evidence="1">NRRL Y-64009</strain>
    </source>
</reference>
<evidence type="ECO:0008006" key="3">
    <source>
        <dbReference type="Google" id="ProtNLM"/>
    </source>
</evidence>
<dbReference type="InterPro" id="IPR015943">
    <property type="entry name" value="WD40/YVTN_repeat-like_dom_sf"/>
</dbReference>
<organism evidence="1 2">
    <name type="scientific">Lipomyces tetrasporus</name>
    <dbReference type="NCBI Taxonomy" id="54092"/>
    <lineage>
        <taxon>Eukaryota</taxon>
        <taxon>Fungi</taxon>
        <taxon>Dikarya</taxon>
        <taxon>Ascomycota</taxon>
        <taxon>Saccharomycotina</taxon>
        <taxon>Lipomycetes</taxon>
        <taxon>Lipomycetales</taxon>
        <taxon>Lipomycetaceae</taxon>
        <taxon>Lipomyces</taxon>
    </lineage>
</organism>